<evidence type="ECO:0000313" key="2">
    <source>
        <dbReference type="Proteomes" id="UP000006316"/>
    </source>
</evidence>
<sequence>MNSNRTFSISKSHCNYCHKEFYEFKHYELNKCPNCNAEFDNKGDCYIEENVDVEIEVDSKNGKLNISLHII</sequence>
<name>K6C3D6_9BACI</name>
<accession>K6C3D6</accession>
<dbReference type="AlphaFoldDB" id="K6C3D6"/>
<dbReference type="EMBL" id="AJLS01000129">
    <property type="protein sequence ID" value="EKN65645.1"/>
    <property type="molecule type" value="Genomic_DNA"/>
</dbReference>
<protein>
    <submittedName>
        <fullName evidence="1">Uncharacterized protein</fullName>
    </submittedName>
</protein>
<dbReference type="Proteomes" id="UP000006316">
    <property type="component" value="Unassembled WGS sequence"/>
</dbReference>
<evidence type="ECO:0000313" key="1">
    <source>
        <dbReference type="EMBL" id="EKN65645.1"/>
    </source>
</evidence>
<reference evidence="1 2" key="1">
    <citation type="journal article" date="2012" name="Front. Microbiol.">
        <title>Redundancy and modularity in membrane-associated dissimilatory nitrate reduction in Bacillus.</title>
        <authorList>
            <person name="Heylen K."/>
            <person name="Keltjens J."/>
        </authorList>
    </citation>
    <scope>NUCLEOTIDE SEQUENCE [LARGE SCALE GENOMIC DNA]</scope>
    <source>
        <strain evidence="2">LMG 21833T</strain>
    </source>
</reference>
<comment type="caution">
    <text evidence="1">The sequence shown here is derived from an EMBL/GenBank/DDBJ whole genome shotgun (WGS) entry which is preliminary data.</text>
</comment>
<gene>
    <name evidence="1" type="ORF">BABA_19471</name>
</gene>
<dbReference type="RefSeq" id="WP_007086887.1">
    <property type="nucleotide sequence ID" value="NZ_AJLS01000129.1"/>
</dbReference>
<keyword evidence="2" id="KW-1185">Reference proteome</keyword>
<dbReference type="OrthoDB" id="2896526at2"/>
<dbReference type="STRING" id="1117379.BABA_19471"/>
<dbReference type="PATRIC" id="fig|1117379.3.peg.4033"/>
<organism evidence="1 2">
    <name type="scientific">Neobacillus bataviensis LMG 21833</name>
    <dbReference type="NCBI Taxonomy" id="1117379"/>
    <lineage>
        <taxon>Bacteria</taxon>
        <taxon>Bacillati</taxon>
        <taxon>Bacillota</taxon>
        <taxon>Bacilli</taxon>
        <taxon>Bacillales</taxon>
        <taxon>Bacillaceae</taxon>
        <taxon>Neobacillus</taxon>
    </lineage>
</organism>
<proteinExistence type="predicted"/>